<feature type="domain" description="Pyrroline-5-carboxylate reductase catalytic N-terminal" evidence="1">
    <location>
        <begin position="8"/>
        <end position="105"/>
    </location>
</feature>
<gene>
    <name evidence="3" type="ORF">SAMN02745126_03552</name>
</gene>
<dbReference type="Pfam" id="PF03807">
    <property type="entry name" value="F420_oxidored"/>
    <property type="match status" value="1"/>
</dbReference>
<dbReference type="InterPro" id="IPR008927">
    <property type="entry name" value="6-PGluconate_DH-like_C_sf"/>
</dbReference>
<dbReference type="InterPro" id="IPR013328">
    <property type="entry name" value="6PGD_dom2"/>
</dbReference>
<name>A0A1T4R3Y5_9HYPH</name>
<dbReference type="SUPFAM" id="SSF48179">
    <property type="entry name" value="6-phosphogluconate dehydrogenase C-terminal domain-like"/>
    <property type="match status" value="1"/>
</dbReference>
<feature type="domain" description="Phosphogluconate dehydrogenase NAD-binding putative C-terminal" evidence="2">
    <location>
        <begin position="210"/>
        <end position="279"/>
    </location>
</feature>
<dbReference type="Pfam" id="PF09130">
    <property type="entry name" value="DUF1932"/>
    <property type="match status" value="1"/>
</dbReference>
<evidence type="ECO:0000259" key="2">
    <source>
        <dbReference type="Pfam" id="PF09130"/>
    </source>
</evidence>
<sequence>MTPSPRVIALLGFGEAGTAIARGLAAEGGWRGTPKPGDNAPRRLIAIDTALDQHARGIALGKEARRLDVAIAGTYTEALREADLVICAVQGEHALSAATSAAPLLKKGAHYLDLCTVTGAMSDEDRAPIDAGGGRYIDVAVMGGFFKQGIKAPMLVAGADAAPVVEWMNANGFVATLLGPKPGSASAVKMLRSVIVKGLEALAVESLVTARRQGILDEVLGCLGDIDSMTFSGALQMLVQTHVVHAERRWEEMGLVARTLRETGVEPLMTSAIETSHRRTVDAHIAPADGQVPSLDDALAILSDKVIRGR</sequence>
<dbReference type="RefSeq" id="WP_170920996.1">
    <property type="nucleotide sequence ID" value="NZ_FUWJ01000004.1"/>
</dbReference>
<dbReference type="InterPro" id="IPR028939">
    <property type="entry name" value="P5C_Rdtase_cat_N"/>
</dbReference>
<keyword evidence="4" id="KW-1185">Reference proteome</keyword>
<accession>A0A1T4R3Y5</accession>
<evidence type="ECO:0000313" key="4">
    <source>
        <dbReference type="Proteomes" id="UP000190092"/>
    </source>
</evidence>
<dbReference type="Gene3D" id="1.10.1040.10">
    <property type="entry name" value="N-(1-d-carboxylethyl)-l-norvaline Dehydrogenase, domain 2"/>
    <property type="match status" value="1"/>
</dbReference>
<organism evidence="3 4">
    <name type="scientific">Enhydrobacter aerosaccus</name>
    <dbReference type="NCBI Taxonomy" id="225324"/>
    <lineage>
        <taxon>Bacteria</taxon>
        <taxon>Pseudomonadati</taxon>
        <taxon>Pseudomonadota</taxon>
        <taxon>Alphaproteobacteria</taxon>
        <taxon>Hyphomicrobiales</taxon>
        <taxon>Enhydrobacter</taxon>
    </lineage>
</organism>
<dbReference type="InterPro" id="IPR015814">
    <property type="entry name" value="Pgluconate_DH_NAD-bd_C"/>
</dbReference>
<proteinExistence type="predicted"/>
<evidence type="ECO:0000313" key="3">
    <source>
        <dbReference type="EMBL" id="SKA10577.1"/>
    </source>
</evidence>
<dbReference type="Proteomes" id="UP000190092">
    <property type="component" value="Unassembled WGS sequence"/>
</dbReference>
<evidence type="ECO:0000259" key="1">
    <source>
        <dbReference type="Pfam" id="PF03807"/>
    </source>
</evidence>
<protein>
    <submittedName>
        <fullName evidence="3">Uncharacterized protein</fullName>
    </submittedName>
</protein>
<dbReference type="EMBL" id="FUWJ01000004">
    <property type="protein sequence ID" value="SKA10577.1"/>
    <property type="molecule type" value="Genomic_DNA"/>
</dbReference>
<dbReference type="InterPro" id="IPR036291">
    <property type="entry name" value="NAD(P)-bd_dom_sf"/>
</dbReference>
<dbReference type="SUPFAM" id="SSF51735">
    <property type="entry name" value="NAD(P)-binding Rossmann-fold domains"/>
    <property type="match status" value="1"/>
</dbReference>
<dbReference type="Gene3D" id="3.40.50.720">
    <property type="entry name" value="NAD(P)-binding Rossmann-like Domain"/>
    <property type="match status" value="1"/>
</dbReference>
<dbReference type="STRING" id="225324.SAMN02745126_03552"/>
<dbReference type="AlphaFoldDB" id="A0A1T4R3Y5"/>
<reference evidence="4" key="1">
    <citation type="submission" date="2017-02" db="EMBL/GenBank/DDBJ databases">
        <authorList>
            <person name="Varghese N."/>
            <person name="Submissions S."/>
        </authorList>
    </citation>
    <scope>NUCLEOTIDE SEQUENCE [LARGE SCALE GENOMIC DNA]</scope>
    <source>
        <strain evidence="4">ATCC 27094</strain>
    </source>
</reference>